<feature type="transmembrane region" description="Helical" evidence="1">
    <location>
        <begin position="82"/>
        <end position="101"/>
    </location>
</feature>
<gene>
    <name evidence="2" type="ORF">ACFQRF_04435</name>
</gene>
<sequence>MLDERRRWPFVVWPALTFAWLAGTAVFAVLWLAEGVQLLAMTEVTDAARRSAAWYLIWMLVCALLIPLAGGLVALRTRRRVAAGFFGVLLLLSVAGLWLVAPPSEYAGAIAGAFSS</sequence>
<feature type="transmembrane region" description="Helical" evidence="1">
    <location>
        <begin position="53"/>
        <end position="75"/>
    </location>
</feature>
<keyword evidence="3" id="KW-1185">Reference proteome</keyword>
<keyword evidence="1" id="KW-0812">Transmembrane</keyword>
<comment type="caution">
    <text evidence="2">The sequence shown here is derived from an EMBL/GenBank/DDBJ whole genome shotgun (WGS) entry which is preliminary data.</text>
</comment>
<feature type="transmembrane region" description="Helical" evidence="1">
    <location>
        <begin position="12"/>
        <end position="33"/>
    </location>
</feature>
<dbReference type="EMBL" id="JBHTBH010000002">
    <property type="protein sequence ID" value="MFC7326981.1"/>
    <property type="molecule type" value="Genomic_DNA"/>
</dbReference>
<dbReference type="Proteomes" id="UP001596540">
    <property type="component" value="Unassembled WGS sequence"/>
</dbReference>
<name>A0ABW2KCP0_9ACTN</name>
<evidence type="ECO:0000313" key="3">
    <source>
        <dbReference type="Proteomes" id="UP001596540"/>
    </source>
</evidence>
<evidence type="ECO:0008006" key="4">
    <source>
        <dbReference type="Google" id="ProtNLM"/>
    </source>
</evidence>
<evidence type="ECO:0000313" key="2">
    <source>
        <dbReference type="EMBL" id="MFC7326981.1"/>
    </source>
</evidence>
<keyword evidence="1" id="KW-1133">Transmembrane helix</keyword>
<keyword evidence="1" id="KW-0472">Membrane</keyword>
<protein>
    <recommendedName>
        <fullName evidence="4">MFS transporter</fullName>
    </recommendedName>
</protein>
<proteinExistence type="predicted"/>
<accession>A0ABW2KCP0</accession>
<reference evidence="3" key="1">
    <citation type="journal article" date="2019" name="Int. J. Syst. Evol. Microbiol.">
        <title>The Global Catalogue of Microorganisms (GCM) 10K type strain sequencing project: providing services to taxonomists for standard genome sequencing and annotation.</title>
        <authorList>
            <consortium name="The Broad Institute Genomics Platform"/>
            <consortium name="The Broad Institute Genome Sequencing Center for Infectious Disease"/>
            <person name="Wu L."/>
            <person name="Ma J."/>
        </authorList>
    </citation>
    <scope>NUCLEOTIDE SEQUENCE [LARGE SCALE GENOMIC DNA]</scope>
    <source>
        <strain evidence="3">CGMCC 4.7382</strain>
    </source>
</reference>
<organism evidence="2 3">
    <name type="scientific">Marinactinospora rubrisoli</name>
    <dbReference type="NCBI Taxonomy" id="2715399"/>
    <lineage>
        <taxon>Bacteria</taxon>
        <taxon>Bacillati</taxon>
        <taxon>Actinomycetota</taxon>
        <taxon>Actinomycetes</taxon>
        <taxon>Streptosporangiales</taxon>
        <taxon>Nocardiopsidaceae</taxon>
        <taxon>Marinactinospora</taxon>
    </lineage>
</organism>
<evidence type="ECO:0000256" key="1">
    <source>
        <dbReference type="SAM" id="Phobius"/>
    </source>
</evidence>